<dbReference type="Gene3D" id="3.20.20.150">
    <property type="entry name" value="Divalent-metal-dependent TIM barrel enzymes"/>
    <property type="match status" value="1"/>
</dbReference>
<organism evidence="1 2">
    <name type="scientific">Kaistia hirudinis</name>
    <dbReference type="NCBI Taxonomy" id="1293440"/>
    <lineage>
        <taxon>Bacteria</taxon>
        <taxon>Pseudomonadati</taxon>
        <taxon>Pseudomonadota</taxon>
        <taxon>Alphaproteobacteria</taxon>
        <taxon>Hyphomicrobiales</taxon>
        <taxon>Kaistiaceae</taxon>
        <taxon>Kaistia</taxon>
    </lineage>
</organism>
<gene>
    <name evidence="1" type="ORF">GGR25_001240</name>
</gene>
<dbReference type="Proteomes" id="UP000553963">
    <property type="component" value="Unassembled WGS sequence"/>
</dbReference>
<evidence type="ECO:0000313" key="2">
    <source>
        <dbReference type="Proteomes" id="UP000553963"/>
    </source>
</evidence>
<name>A0A840AMT6_9HYPH</name>
<dbReference type="EMBL" id="JACIDS010000002">
    <property type="protein sequence ID" value="MBB3930201.1"/>
    <property type="molecule type" value="Genomic_DNA"/>
</dbReference>
<reference evidence="1 2" key="1">
    <citation type="submission" date="2020-08" db="EMBL/GenBank/DDBJ databases">
        <title>Genomic Encyclopedia of Type Strains, Phase IV (KMG-IV): sequencing the most valuable type-strain genomes for metagenomic binning, comparative biology and taxonomic classification.</title>
        <authorList>
            <person name="Goeker M."/>
        </authorList>
    </citation>
    <scope>NUCLEOTIDE SEQUENCE [LARGE SCALE GENOMIC DNA]</scope>
    <source>
        <strain evidence="1 2">DSM 25966</strain>
    </source>
</reference>
<evidence type="ECO:0000313" key="1">
    <source>
        <dbReference type="EMBL" id="MBB3930201.1"/>
    </source>
</evidence>
<protein>
    <recommendedName>
        <fullName evidence="3">Xylose isomerase</fullName>
    </recommendedName>
</protein>
<accession>A0A840AMT6</accession>
<dbReference type="InterPro" id="IPR036237">
    <property type="entry name" value="Xyl_isomerase-like_sf"/>
</dbReference>
<comment type="caution">
    <text evidence="1">The sequence shown here is derived from an EMBL/GenBank/DDBJ whole genome shotgun (WGS) entry which is preliminary data.</text>
</comment>
<dbReference type="SUPFAM" id="SSF51658">
    <property type="entry name" value="Xylose isomerase-like"/>
    <property type="match status" value="1"/>
</dbReference>
<proteinExistence type="predicted"/>
<dbReference type="RefSeq" id="WP_183397884.1">
    <property type="nucleotide sequence ID" value="NZ_JACIDS010000002.1"/>
</dbReference>
<dbReference type="AlphaFoldDB" id="A0A840AMT6"/>
<keyword evidence="2" id="KW-1185">Reference proteome</keyword>
<evidence type="ECO:0008006" key="3">
    <source>
        <dbReference type="Google" id="ProtNLM"/>
    </source>
</evidence>
<sequence>MQKLVVMQSLWAMERRQPDGLERSLEMNLEMIVEARYGGVSTDWRDRETSRRIAAFLKPHGLVVEGQCFPKTVDDLKSVLEIGTETGLHHLDIQPDVRPRTLKECMPLIEGWTRLAEEVDFPVYIETHRDRMTTDLFFVLDLLDAFPNLKLLGDLSHFLVGREFATPVDATNHGYIHRVLDNCWALHGRVASREQVQVEVSFPHHKMWFDLFLGWWEYGIRSWRKRAGANDSLSFVCELGPQPYAIAGPDGADLSDRWSDALIIREAVEKLWARIAAEG</sequence>